<comment type="caution">
    <text evidence="1">The sequence shown here is derived from an EMBL/GenBank/DDBJ whole genome shotgun (WGS) entry which is preliminary data.</text>
</comment>
<organism evidence="1 2">
    <name type="scientific">Streptomyces lunalinharesii</name>
    <dbReference type="NCBI Taxonomy" id="333384"/>
    <lineage>
        <taxon>Bacteria</taxon>
        <taxon>Bacillati</taxon>
        <taxon>Actinomycetota</taxon>
        <taxon>Actinomycetes</taxon>
        <taxon>Kitasatosporales</taxon>
        <taxon>Streptomycetaceae</taxon>
        <taxon>Streptomyces</taxon>
    </lineage>
</organism>
<keyword evidence="2" id="KW-1185">Reference proteome</keyword>
<dbReference type="Proteomes" id="UP001500994">
    <property type="component" value="Unassembled WGS sequence"/>
</dbReference>
<name>A0ABN3SY36_9ACTN</name>
<dbReference type="EMBL" id="BAAARK010000040">
    <property type="protein sequence ID" value="GAA2687162.1"/>
    <property type="molecule type" value="Genomic_DNA"/>
</dbReference>
<proteinExistence type="predicted"/>
<evidence type="ECO:0000313" key="2">
    <source>
        <dbReference type="Proteomes" id="UP001500994"/>
    </source>
</evidence>
<evidence type="ECO:0000313" key="1">
    <source>
        <dbReference type="EMBL" id="GAA2687162.1"/>
    </source>
</evidence>
<accession>A0ABN3SY36</accession>
<protein>
    <submittedName>
        <fullName evidence="1">Uncharacterized protein</fullName>
    </submittedName>
</protein>
<gene>
    <name evidence="1" type="ORF">GCM10009864_71140</name>
</gene>
<dbReference type="RefSeq" id="WP_344583538.1">
    <property type="nucleotide sequence ID" value="NZ_BAAARK010000040.1"/>
</dbReference>
<sequence length="72" mass="8057">MSARRPEVGDLMTNVLTDAEWVCTDIAGAATDTPVWLLRPRHGADPKRFLRVDHRDIVTYAVTAPRGEWGQP</sequence>
<reference evidence="1 2" key="1">
    <citation type="journal article" date="2019" name="Int. J. Syst. Evol. Microbiol.">
        <title>The Global Catalogue of Microorganisms (GCM) 10K type strain sequencing project: providing services to taxonomists for standard genome sequencing and annotation.</title>
        <authorList>
            <consortium name="The Broad Institute Genomics Platform"/>
            <consortium name="The Broad Institute Genome Sequencing Center for Infectious Disease"/>
            <person name="Wu L."/>
            <person name="Ma J."/>
        </authorList>
    </citation>
    <scope>NUCLEOTIDE SEQUENCE [LARGE SCALE GENOMIC DNA]</scope>
    <source>
        <strain evidence="1 2">JCM 16374</strain>
    </source>
</reference>